<evidence type="ECO:0000313" key="2">
    <source>
        <dbReference type="Proteomes" id="UP000605990"/>
    </source>
</evidence>
<name>A0ABR7IY88_9FLAO</name>
<dbReference type="EMBL" id="JACRUN010000003">
    <property type="protein sequence ID" value="MBC5834612.1"/>
    <property type="molecule type" value="Genomic_DNA"/>
</dbReference>
<protein>
    <submittedName>
        <fullName evidence="1">Uncharacterized protein</fullName>
    </submittedName>
</protein>
<proteinExistence type="predicted"/>
<dbReference type="RefSeq" id="WP_166127333.1">
    <property type="nucleotide sequence ID" value="NZ_JAANOQ010000004.1"/>
</dbReference>
<comment type="caution">
    <text evidence="1">The sequence shown here is derived from an EMBL/GenBank/DDBJ whole genome shotgun (WGS) entry which is preliminary data.</text>
</comment>
<gene>
    <name evidence="1" type="ORF">H8R27_06920</name>
</gene>
<accession>A0ABR7IY88</accession>
<organism evidence="1 2">
    <name type="scientific">Flavobacterium bernardetii</name>
    <dbReference type="NCBI Taxonomy" id="2813823"/>
    <lineage>
        <taxon>Bacteria</taxon>
        <taxon>Pseudomonadati</taxon>
        <taxon>Bacteroidota</taxon>
        <taxon>Flavobacteriia</taxon>
        <taxon>Flavobacteriales</taxon>
        <taxon>Flavobacteriaceae</taxon>
        <taxon>Flavobacterium</taxon>
    </lineage>
</organism>
<evidence type="ECO:0000313" key="1">
    <source>
        <dbReference type="EMBL" id="MBC5834612.1"/>
    </source>
</evidence>
<sequence>MQLSNFILNSEVEDLKIGSKVSDSELNLDVILEGSGDIPSIYNLEYKTDLFEITTYKGIILGISFDFKYDTEKKHQIKINSNHFNIGFKTSIRECLKYFEENKLEFQYTINEFKNDYEIKLANKVTLIFDKFNLYKVYIFDMELYNEISK</sequence>
<keyword evidence="2" id="KW-1185">Reference proteome</keyword>
<reference evidence="1 2" key="1">
    <citation type="submission" date="2020-08" db="EMBL/GenBank/DDBJ databases">
        <title>Description of novel Flavobacterium F-408 isolate.</title>
        <authorList>
            <person name="Saticioglu I.B."/>
            <person name="Duman M."/>
            <person name="Altun S."/>
        </authorList>
    </citation>
    <scope>NUCLEOTIDE SEQUENCE [LARGE SCALE GENOMIC DNA]</scope>
    <source>
        <strain evidence="1 2">F-408</strain>
    </source>
</reference>
<dbReference type="Proteomes" id="UP000605990">
    <property type="component" value="Unassembled WGS sequence"/>
</dbReference>